<keyword evidence="5 7" id="KW-0807">Transducer</keyword>
<dbReference type="SUPFAM" id="SSF58104">
    <property type="entry name" value="Methyl-accepting chemotaxis protein (MCP) signaling domain"/>
    <property type="match status" value="1"/>
</dbReference>
<evidence type="ECO:0000313" key="11">
    <source>
        <dbReference type="Proteomes" id="UP000259465"/>
    </source>
</evidence>
<feature type="transmembrane region" description="Helical" evidence="8">
    <location>
        <begin position="349"/>
        <end position="370"/>
    </location>
</feature>
<evidence type="ECO:0000256" key="6">
    <source>
        <dbReference type="ARBA" id="ARBA00029447"/>
    </source>
</evidence>
<evidence type="ECO:0000256" key="1">
    <source>
        <dbReference type="ARBA" id="ARBA00004141"/>
    </source>
</evidence>
<dbReference type="AlphaFoldDB" id="A0AAD0RYP1"/>
<evidence type="ECO:0000256" key="3">
    <source>
        <dbReference type="ARBA" id="ARBA00022989"/>
    </source>
</evidence>
<proteinExistence type="inferred from homology"/>
<dbReference type="EMBL" id="CP031968">
    <property type="protein sequence ID" value="AXT47893.1"/>
    <property type="molecule type" value="Genomic_DNA"/>
</dbReference>
<dbReference type="GO" id="GO:0007165">
    <property type="term" value="P:signal transduction"/>
    <property type="evidence" value="ECO:0007669"/>
    <property type="project" value="UniProtKB-KW"/>
</dbReference>
<keyword evidence="2 8" id="KW-0812">Transmembrane</keyword>
<evidence type="ECO:0000256" key="4">
    <source>
        <dbReference type="ARBA" id="ARBA00023136"/>
    </source>
</evidence>
<dbReference type="GO" id="GO:0006935">
    <property type="term" value="P:chemotaxis"/>
    <property type="evidence" value="ECO:0007669"/>
    <property type="project" value="UniProtKB-ARBA"/>
</dbReference>
<keyword evidence="11" id="KW-1185">Reference proteome</keyword>
<sequence>MRQSQPVKIAYSGTGEADVHIACVAATVRSEIMTTPVVRLMQRLSYPSRFALIGTVFAVALLYMVYGLYRTNQDNIDFSQKERVGVSYIQPLQHLLGALEQAQDLAVRAAQGEAAAKAALPAAQAQLEQGWNQLQSAHERYGAILQTEEAWKTASAARGTLSRIGGAPPPQVIASFDSTADKLNALLGAASDNSNLTLDPDIDSYYLMDAATAKLPALSNYVGEALAWAAKSEAGQTLTPAERDRLVELRPLINGALDGLNSDLAKALAYNPALKNELNAESQALAAFHQSQAASIDKAIAGQTGAAVALGGMAAKNAEIGARFSDVTLKNLEALLQARIERMQAQRNFYIGIGLAAMLLASFLFHQLYLSITLQLGGEPFYVQSVVEQLAAGQLGTRIQLREQDSNSLLASIGQMRDQLRDTVTQLLDTSREVNAAADQMAQSAQNVSHSSTRQTQAAASMAAAIEELSTSLMVSAEQSEQANQLSRAAVSQSSEGNAIIHDASASMDSIVRDVSSASETIGALGQQSESIASIVDVIRDVADQTNLLALNAAIEAARAGEQGRGFAVVADEVRKLAERTAQSTTEISTIVSDIQRTSQQAITNMQTGMSAIMKGQENTRNAGASIASIRQCVDQVLDSIHQITQGLKEQSSASQSLAQNVESVARMSETNASAVEASAQTAGELQSVSQRLGQLAGRFSV</sequence>
<reference evidence="10 11" key="1">
    <citation type="submission" date="2018-08" db="EMBL/GenBank/DDBJ databases">
        <title>Complete genome sequence of JP2-74.</title>
        <authorList>
            <person name="Wu L."/>
        </authorList>
    </citation>
    <scope>NUCLEOTIDE SEQUENCE [LARGE SCALE GENOMIC DNA]</scope>
    <source>
        <strain evidence="10 11">JP2-74</strain>
    </source>
</reference>
<accession>A0AAD0RYP1</accession>
<dbReference type="InterPro" id="IPR004089">
    <property type="entry name" value="MCPsignal_dom"/>
</dbReference>
<organism evidence="10 11">
    <name type="scientific">Chromobacterium rhizoryzae</name>
    <dbReference type="NCBI Taxonomy" id="1778675"/>
    <lineage>
        <taxon>Bacteria</taxon>
        <taxon>Pseudomonadati</taxon>
        <taxon>Pseudomonadota</taxon>
        <taxon>Betaproteobacteria</taxon>
        <taxon>Neisseriales</taxon>
        <taxon>Chromobacteriaceae</taxon>
        <taxon>Chromobacterium</taxon>
    </lineage>
</organism>
<dbReference type="PANTHER" id="PTHR32089">
    <property type="entry name" value="METHYL-ACCEPTING CHEMOTAXIS PROTEIN MCPB"/>
    <property type="match status" value="1"/>
</dbReference>
<dbReference type="PANTHER" id="PTHR32089:SF119">
    <property type="entry name" value="METHYL-ACCEPTING CHEMOTAXIS PROTEIN CTPL"/>
    <property type="match status" value="1"/>
</dbReference>
<feature type="transmembrane region" description="Helical" evidence="8">
    <location>
        <begin position="50"/>
        <end position="69"/>
    </location>
</feature>
<keyword evidence="4 8" id="KW-0472">Membrane</keyword>
<dbReference type="Proteomes" id="UP000259465">
    <property type="component" value="Chromosome"/>
</dbReference>
<evidence type="ECO:0000256" key="7">
    <source>
        <dbReference type="PROSITE-ProRule" id="PRU00284"/>
    </source>
</evidence>
<dbReference type="SMART" id="SM00283">
    <property type="entry name" value="MA"/>
    <property type="match status" value="1"/>
</dbReference>
<evidence type="ECO:0000259" key="9">
    <source>
        <dbReference type="PROSITE" id="PS50111"/>
    </source>
</evidence>
<comment type="similarity">
    <text evidence="6">Belongs to the methyl-accepting chemotaxis (MCP) protein family.</text>
</comment>
<dbReference type="CDD" id="cd11386">
    <property type="entry name" value="MCP_signal"/>
    <property type="match status" value="1"/>
</dbReference>
<name>A0AAD0RYP1_9NEIS</name>
<dbReference type="GO" id="GO:0016020">
    <property type="term" value="C:membrane"/>
    <property type="evidence" value="ECO:0007669"/>
    <property type="project" value="UniProtKB-SubCell"/>
</dbReference>
<dbReference type="Pfam" id="PF00015">
    <property type="entry name" value="MCPsignal"/>
    <property type="match status" value="1"/>
</dbReference>
<evidence type="ECO:0000256" key="5">
    <source>
        <dbReference type="ARBA" id="ARBA00023224"/>
    </source>
</evidence>
<protein>
    <submittedName>
        <fullName evidence="10">Methyl-accepting chemotaxis protein</fullName>
    </submittedName>
</protein>
<gene>
    <name evidence="10" type="ORF">D1345_17710</name>
</gene>
<dbReference type="PROSITE" id="PS50111">
    <property type="entry name" value="CHEMOTAXIS_TRANSDUC_2"/>
    <property type="match status" value="1"/>
</dbReference>
<comment type="subcellular location">
    <subcellularLocation>
        <location evidence="1">Membrane</location>
        <topology evidence="1">Multi-pass membrane protein</topology>
    </subcellularLocation>
</comment>
<evidence type="ECO:0000256" key="8">
    <source>
        <dbReference type="SAM" id="Phobius"/>
    </source>
</evidence>
<dbReference type="FunFam" id="1.10.287.950:FF:000001">
    <property type="entry name" value="Methyl-accepting chemotaxis sensory transducer"/>
    <property type="match status" value="1"/>
</dbReference>
<keyword evidence="3 8" id="KW-1133">Transmembrane helix</keyword>
<evidence type="ECO:0000256" key="2">
    <source>
        <dbReference type="ARBA" id="ARBA00022692"/>
    </source>
</evidence>
<feature type="domain" description="Methyl-accepting transducer" evidence="9">
    <location>
        <begin position="430"/>
        <end position="666"/>
    </location>
</feature>
<dbReference type="KEGG" id="crz:D1345_17710"/>
<dbReference type="Gene3D" id="1.10.287.950">
    <property type="entry name" value="Methyl-accepting chemotaxis protein"/>
    <property type="match status" value="1"/>
</dbReference>
<evidence type="ECO:0000313" key="10">
    <source>
        <dbReference type="EMBL" id="AXT47893.1"/>
    </source>
</evidence>